<dbReference type="InterPro" id="IPR020095">
    <property type="entry name" value="PsdUridine_synth_TruA_C"/>
</dbReference>
<dbReference type="PIRSF" id="PIRSF001430">
    <property type="entry name" value="tRNA_psdUrid_synth"/>
    <property type="match status" value="1"/>
</dbReference>
<accession>A0A9E2F6K5</accession>
<keyword evidence="3 4" id="KW-0413">Isomerase</keyword>
<feature type="domain" description="Pseudouridine synthase I TruA alpha/beta" evidence="8">
    <location>
        <begin position="147"/>
        <end position="239"/>
    </location>
</feature>
<comment type="caution">
    <text evidence="4">Lacks conserved residue(s) required for the propagation of feature annotation.</text>
</comment>
<evidence type="ECO:0000256" key="4">
    <source>
        <dbReference type="HAMAP-Rule" id="MF_00171"/>
    </source>
</evidence>
<keyword evidence="2 4" id="KW-0819">tRNA processing</keyword>
<dbReference type="Pfam" id="PF01416">
    <property type="entry name" value="PseudoU_synth_1"/>
    <property type="match status" value="1"/>
</dbReference>
<evidence type="ECO:0000313" key="10">
    <source>
        <dbReference type="Proteomes" id="UP000811545"/>
    </source>
</evidence>
<sequence length="241" mass="27814">MIRYLLIISYLGDNYSGSQTQKEFPSVEKELSRCLSTILGESVKAKLFSRTDSGVHALRARAFFESNRVINQDAFLKSINSVLPDDIKVVQFFREKNEPGTDLKKRKKTYLYLIYNHRQYFPPYLKHRALWVKEFLDVTFMNQATPYLIGTKNWSAFSATGSPRYNSFRNVVNIRILRKGFLVLIFIKGDGFLYKMVRLITGILLEIGKGNVSPTYVKDILAGKPYQRKVVPPYGLYLLSN</sequence>
<dbReference type="InterPro" id="IPR001406">
    <property type="entry name" value="PsdUridine_synth_TruA"/>
</dbReference>
<reference evidence="9 10" key="1">
    <citation type="journal article" date="2021" name="bioRxiv">
        <title>Unique metabolic strategies in Hadean analogues reveal hints for primordial physiology.</title>
        <authorList>
            <person name="Nobu M.K."/>
            <person name="Nakai R."/>
            <person name="Tamazawa S."/>
            <person name="Mori H."/>
            <person name="Toyoda A."/>
            <person name="Ijiri A."/>
            <person name="Suzuki S."/>
            <person name="Kurokawa K."/>
            <person name="Kamagata Y."/>
            <person name="Tamaki H."/>
        </authorList>
    </citation>
    <scope>NUCLEOTIDE SEQUENCE [LARGE SCALE GENOMIC DNA]</scope>
    <source>
        <strain evidence="9">BS525</strain>
    </source>
</reference>
<evidence type="ECO:0000256" key="2">
    <source>
        <dbReference type="ARBA" id="ARBA00022694"/>
    </source>
</evidence>
<dbReference type="GO" id="GO:0031119">
    <property type="term" value="P:tRNA pseudouridine synthesis"/>
    <property type="evidence" value="ECO:0007669"/>
    <property type="project" value="UniProtKB-UniRule"/>
</dbReference>
<evidence type="ECO:0000313" key="9">
    <source>
        <dbReference type="EMBL" id="MBT9144688.1"/>
    </source>
</evidence>
<dbReference type="InterPro" id="IPR020103">
    <property type="entry name" value="PsdUridine_synth_cat_dom_sf"/>
</dbReference>
<comment type="subunit">
    <text evidence="4">Homodimer.</text>
</comment>
<evidence type="ECO:0000259" key="8">
    <source>
        <dbReference type="Pfam" id="PF01416"/>
    </source>
</evidence>
<comment type="similarity">
    <text evidence="1 4 7">Belongs to the tRNA pseudouridine synthase TruA family.</text>
</comment>
<proteinExistence type="inferred from homology"/>
<feature type="binding site" evidence="4 6">
    <location>
        <position position="110"/>
    </location>
    <ligand>
        <name>substrate</name>
    </ligand>
</feature>
<protein>
    <recommendedName>
        <fullName evidence="4">tRNA pseudouridine synthase A</fullName>
        <ecNumber evidence="4">5.4.99.12</ecNumber>
    </recommendedName>
    <alternativeName>
        <fullName evidence="4">tRNA pseudouridine(38-40) synthase</fullName>
    </alternativeName>
    <alternativeName>
        <fullName evidence="4">tRNA pseudouridylate synthase I</fullName>
    </alternativeName>
    <alternativeName>
        <fullName evidence="4">tRNA-uridine isomerase I</fullName>
    </alternativeName>
</protein>
<dbReference type="Proteomes" id="UP000811545">
    <property type="component" value="Unassembled WGS sequence"/>
</dbReference>
<dbReference type="EC" id="5.4.99.12" evidence="4"/>
<dbReference type="AlphaFoldDB" id="A0A9E2F6K5"/>
<dbReference type="Gene3D" id="3.30.70.580">
    <property type="entry name" value="Pseudouridine synthase I, catalytic domain, N-terminal subdomain"/>
    <property type="match status" value="1"/>
</dbReference>
<dbReference type="GO" id="GO:0003723">
    <property type="term" value="F:RNA binding"/>
    <property type="evidence" value="ECO:0007669"/>
    <property type="project" value="InterPro"/>
</dbReference>
<evidence type="ECO:0000256" key="6">
    <source>
        <dbReference type="PIRSR" id="PIRSR001430-2"/>
    </source>
</evidence>
<dbReference type="GO" id="GO:0160147">
    <property type="term" value="F:tRNA pseudouridine(38-40) synthase activity"/>
    <property type="evidence" value="ECO:0007669"/>
    <property type="project" value="UniProtKB-EC"/>
</dbReference>
<dbReference type="PANTHER" id="PTHR11142">
    <property type="entry name" value="PSEUDOURIDYLATE SYNTHASE"/>
    <property type="match status" value="1"/>
</dbReference>
<dbReference type="InterPro" id="IPR020094">
    <property type="entry name" value="TruA/RsuA/RluB/E/F_N"/>
</dbReference>
<gene>
    <name evidence="4 9" type="primary">truA</name>
    <name evidence="9" type="ORF">DDT42_00533</name>
</gene>
<comment type="catalytic activity">
    <reaction evidence="4 7">
        <text>uridine(38/39/40) in tRNA = pseudouridine(38/39/40) in tRNA</text>
        <dbReference type="Rhea" id="RHEA:22376"/>
        <dbReference type="Rhea" id="RHEA-COMP:10085"/>
        <dbReference type="Rhea" id="RHEA-COMP:10087"/>
        <dbReference type="ChEBI" id="CHEBI:65314"/>
        <dbReference type="ChEBI" id="CHEBI:65315"/>
        <dbReference type="EC" id="5.4.99.12"/>
    </reaction>
</comment>
<dbReference type="InterPro" id="IPR020097">
    <property type="entry name" value="PsdUridine_synth_TruA_a/b_dom"/>
</dbReference>
<dbReference type="PANTHER" id="PTHR11142:SF0">
    <property type="entry name" value="TRNA PSEUDOURIDINE SYNTHASE-LIKE 1"/>
    <property type="match status" value="1"/>
</dbReference>
<evidence type="ECO:0000256" key="1">
    <source>
        <dbReference type="ARBA" id="ARBA00009375"/>
    </source>
</evidence>
<dbReference type="EMBL" id="QLTW01000016">
    <property type="protein sequence ID" value="MBT9144688.1"/>
    <property type="molecule type" value="Genomic_DNA"/>
</dbReference>
<organism evidence="9 10">
    <name type="scientific">Psychracetigena formicireducens</name>
    <dbReference type="NCBI Taxonomy" id="2986056"/>
    <lineage>
        <taxon>Bacteria</taxon>
        <taxon>Bacillati</taxon>
        <taxon>Candidatus Lithacetigenota</taxon>
        <taxon>Candidatus Psychracetigena</taxon>
    </lineage>
</organism>
<evidence type="ECO:0000256" key="3">
    <source>
        <dbReference type="ARBA" id="ARBA00023235"/>
    </source>
</evidence>
<evidence type="ECO:0000256" key="7">
    <source>
        <dbReference type="RuleBase" id="RU003792"/>
    </source>
</evidence>
<feature type="active site" description="Nucleophile" evidence="4 5">
    <location>
        <position position="52"/>
    </location>
</feature>
<comment type="function">
    <text evidence="4">Formation of pseudouridine at positions 38, 39 and 40 in the anticodon stem and loop of transfer RNAs.</text>
</comment>
<dbReference type="HAMAP" id="MF_00171">
    <property type="entry name" value="TruA"/>
    <property type="match status" value="1"/>
</dbReference>
<evidence type="ECO:0000256" key="5">
    <source>
        <dbReference type="PIRSR" id="PIRSR001430-1"/>
    </source>
</evidence>
<name>A0A9E2F6K5_PSYF1</name>
<comment type="caution">
    <text evidence="9">The sequence shown here is derived from an EMBL/GenBank/DDBJ whole genome shotgun (WGS) entry which is preliminary data.</text>
</comment>
<dbReference type="SUPFAM" id="SSF55120">
    <property type="entry name" value="Pseudouridine synthase"/>
    <property type="match status" value="1"/>
</dbReference>
<dbReference type="Gene3D" id="3.30.70.660">
    <property type="entry name" value="Pseudouridine synthase I, catalytic domain, C-terminal subdomain"/>
    <property type="match status" value="1"/>
</dbReference>
<dbReference type="CDD" id="cd02570">
    <property type="entry name" value="PseudoU_synth_EcTruA"/>
    <property type="match status" value="1"/>
</dbReference>